<proteinExistence type="predicted"/>
<sequence>MKQYQAVLFDLDGTLVDTQRGIIFCFEQTFAQFGVALGENQLKRYLGPPLRESFGEHLPQDMVEQAVEKYRALYDRCGIEQAQVFDGVLPMLKALKERGIVTAVATSKMHEVAQKVLEYFHLSEYFDVIQGASRDSSLDTKTAVMQRVLEHPALKGCRAVMVGDREHDLTGAANCGIDAVGCMYGYAQPGELEAGETVYLADTPQDLTKWLMQSCLSKGASYE</sequence>
<reference evidence="1" key="2">
    <citation type="submission" date="2021-04" db="EMBL/GenBank/DDBJ databases">
        <authorList>
            <person name="Gilroy R."/>
        </authorList>
    </citation>
    <scope>NUCLEOTIDE SEQUENCE</scope>
    <source>
        <strain evidence="1">5933</strain>
    </source>
</reference>
<dbReference type="SUPFAM" id="SSF56784">
    <property type="entry name" value="HAD-like"/>
    <property type="match status" value="1"/>
</dbReference>
<accession>A0A9D2Q622</accession>
<dbReference type="EMBL" id="DWWA01000051">
    <property type="protein sequence ID" value="HJC73081.1"/>
    <property type="molecule type" value="Genomic_DNA"/>
</dbReference>
<dbReference type="InterPro" id="IPR023198">
    <property type="entry name" value="PGP-like_dom2"/>
</dbReference>
<dbReference type="InterPro" id="IPR036412">
    <property type="entry name" value="HAD-like_sf"/>
</dbReference>
<reference evidence="1" key="1">
    <citation type="journal article" date="2021" name="PeerJ">
        <title>Extensive microbial diversity within the chicken gut microbiome revealed by metagenomics and culture.</title>
        <authorList>
            <person name="Gilroy R."/>
            <person name="Ravi A."/>
            <person name="Getino M."/>
            <person name="Pursley I."/>
            <person name="Horton D.L."/>
            <person name="Alikhan N.F."/>
            <person name="Baker D."/>
            <person name="Gharbi K."/>
            <person name="Hall N."/>
            <person name="Watson M."/>
            <person name="Adriaenssens E.M."/>
            <person name="Foster-Nyarko E."/>
            <person name="Jarju S."/>
            <person name="Secka A."/>
            <person name="Antonio M."/>
            <person name="Oren A."/>
            <person name="Chaudhuri R.R."/>
            <person name="La Ragione R."/>
            <person name="Hildebrand F."/>
            <person name="Pallen M.J."/>
        </authorList>
    </citation>
    <scope>NUCLEOTIDE SEQUENCE</scope>
    <source>
        <strain evidence="1">5933</strain>
    </source>
</reference>
<dbReference type="Pfam" id="PF13419">
    <property type="entry name" value="HAD_2"/>
    <property type="match status" value="1"/>
</dbReference>
<dbReference type="PANTHER" id="PTHR43434">
    <property type="entry name" value="PHOSPHOGLYCOLATE PHOSPHATASE"/>
    <property type="match status" value="1"/>
</dbReference>
<keyword evidence="1" id="KW-0378">Hydrolase</keyword>
<dbReference type="InterPro" id="IPR050155">
    <property type="entry name" value="HAD-like_hydrolase_sf"/>
</dbReference>
<dbReference type="AlphaFoldDB" id="A0A9D2Q622"/>
<dbReference type="GO" id="GO:0016787">
    <property type="term" value="F:hydrolase activity"/>
    <property type="evidence" value="ECO:0007669"/>
    <property type="project" value="UniProtKB-KW"/>
</dbReference>
<dbReference type="Gene3D" id="3.40.50.1000">
    <property type="entry name" value="HAD superfamily/HAD-like"/>
    <property type="match status" value="1"/>
</dbReference>
<evidence type="ECO:0000313" key="1">
    <source>
        <dbReference type="EMBL" id="HJC73081.1"/>
    </source>
</evidence>
<dbReference type="PANTHER" id="PTHR43434:SF20">
    <property type="entry name" value="5'-NUCLEOTIDASE"/>
    <property type="match status" value="1"/>
</dbReference>
<dbReference type="Proteomes" id="UP000823918">
    <property type="component" value="Unassembled WGS sequence"/>
</dbReference>
<evidence type="ECO:0000313" key="2">
    <source>
        <dbReference type="Proteomes" id="UP000823918"/>
    </source>
</evidence>
<dbReference type="GO" id="GO:0004713">
    <property type="term" value="F:protein tyrosine kinase activity"/>
    <property type="evidence" value="ECO:0007669"/>
    <property type="project" value="TreeGrafter"/>
</dbReference>
<dbReference type="InterPro" id="IPR023214">
    <property type="entry name" value="HAD_sf"/>
</dbReference>
<dbReference type="GO" id="GO:0005829">
    <property type="term" value="C:cytosol"/>
    <property type="evidence" value="ECO:0007669"/>
    <property type="project" value="TreeGrafter"/>
</dbReference>
<protein>
    <submittedName>
        <fullName evidence="1">HAD hydrolase-like protein</fullName>
    </submittedName>
</protein>
<dbReference type="SFLD" id="SFLDS00003">
    <property type="entry name" value="Haloacid_Dehalogenase"/>
    <property type="match status" value="1"/>
</dbReference>
<dbReference type="SFLD" id="SFLDG01129">
    <property type="entry name" value="C1.5:_HAD__Beta-PGM__Phosphata"/>
    <property type="match status" value="1"/>
</dbReference>
<dbReference type="Gene3D" id="1.10.150.240">
    <property type="entry name" value="Putative phosphatase, domain 2"/>
    <property type="match status" value="1"/>
</dbReference>
<comment type="caution">
    <text evidence="1">The sequence shown here is derived from an EMBL/GenBank/DDBJ whole genome shotgun (WGS) entry which is preliminary data.</text>
</comment>
<dbReference type="InterPro" id="IPR041492">
    <property type="entry name" value="HAD_2"/>
</dbReference>
<gene>
    <name evidence="1" type="ORF">H9698_09865</name>
</gene>
<organism evidence="1 2">
    <name type="scientific">Candidatus Ruthenibacterium merdavium</name>
    <dbReference type="NCBI Taxonomy" id="2838752"/>
    <lineage>
        <taxon>Bacteria</taxon>
        <taxon>Bacillati</taxon>
        <taxon>Bacillota</taxon>
        <taxon>Clostridia</taxon>
        <taxon>Eubacteriales</taxon>
        <taxon>Oscillospiraceae</taxon>
        <taxon>Ruthenibacterium</taxon>
    </lineage>
</organism>
<name>A0A9D2Q622_9FIRM</name>